<proteinExistence type="predicted"/>
<keyword evidence="4" id="KW-0238">DNA-binding</keyword>
<dbReference type="AlphaFoldDB" id="A0AAJ0D0A3"/>
<accession>A0AAJ0D0A3</accession>
<evidence type="ECO:0000256" key="6">
    <source>
        <dbReference type="ARBA" id="ARBA00023242"/>
    </source>
</evidence>
<feature type="compositionally biased region" description="Low complexity" evidence="7">
    <location>
        <begin position="60"/>
        <end position="69"/>
    </location>
</feature>
<dbReference type="GO" id="GO:0005634">
    <property type="term" value="C:nucleus"/>
    <property type="evidence" value="ECO:0007669"/>
    <property type="project" value="UniProtKB-SubCell"/>
</dbReference>
<dbReference type="SMART" id="SM00906">
    <property type="entry name" value="Fungal_trans"/>
    <property type="match status" value="1"/>
</dbReference>
<feature type="region of interest" description="Disordered" evidence="7">
    <location>
        <begin position="57"/>
        <end position="78"/>
    </location>
</feature>
<dbReference type="InterPro" id="IPR036864">
    <property type="entry name" value="Zn2-C6_fun-type_DNA-bd_sf"/>
</dbReference>
<dbReference type="InterPro" id="IPR007219">
    <property type="entry name" value="XnlR_reg_dom"/>
</dbReference>
<keyword evidence="5" id="KW-0804">Transcription</keyword>
<sequence length="625" mass="70029">MTARMDERGLSRLGRRKACDLCFTKKIKCDMLQPACSNCILYKAVCTSGKPRRRTEQAAKVKAVQQPAKSTNGDKTEERLARIERQLDQLIGLQATALPIHAPGSWSHSASSQVDIGDNAIRLGDVDSNVLFMPRDPMPLDSGPGVSLDVDFTPKDELPLPPLADIMPVVEHYFETFSPIIPLFEKSSFMHMLEQWYIDPSTHHKAAWAAIQVVLAIALRSPTPGILLGSEGTDRHHRANFFLKNAQSVVSDLVTRDKDLLGIQVLLGIVILFQNSSDASPASVIIGTAIRLAHRMRLNSKLHERYYSPEENLRRQRLFWVAYILDKDISLRIQVPSVQVDTDIDIEIPPASPQDDIGVLFTHDRSSSFHYHRSMIHLAQIQGKVYEQLYSNSAGKTSRQVRQARVQQLDRMLSHWYNSIPTAFRIGNVDSSIGDIGQIQMTKMYHTYLLVLVMTYGIYSHDANWVQAIRSGDRGAIKDLTLGNYPEQLDGLPEKQVMILPGSWYKLVDVSRGCLRMFGECMMILLTNIFVNPGHPSASADEVLSAKAIQLFDRVVEFIPDSDNYIEIRLIIGEFYERTVHVLNEANMHGGSGPALDILQANLFSVQDGNDGSWSWATAVLPESR</sequence>
<dbReference type="Gene3D" id="4.10.240.10">
    <property type="entry name" value="Zn(2)-C6 fungal-type DNA-binding domain"/>
    <property type="match status" value="1"/>
</dbReference>
<comment type="subcellular location">
    <subcellularLocation>
        <location evidence="1">Nucleus</location>
    </subcellularLocation>
</comment>
<dbReference type="SUPFAM" id="SSF57701">
    <property type="entry name" value="Zn2/Cys6 DNA-binding domain"/>
    <property type="match status" value="1"/>
</dbReference>
<evidence type="ECO:0000256" key="7">
    <source>
        <dbReference type="SAM" id="MobiDB-lite"/>
    </source>
</evidence>
<dbReference type="Proteomes" id="UP001251528">
    <property type="component" value="Unassembled WGS sequence"/>
</dbReference>
<keyword evidence="2" id="KW-0479">Metal-binding</keyword>
<dbReference type="PANTHER" id="PTHR46910:SF37">
    <property type="entry name" value="ZN(II)2CYS6 TRANSCRIPTION FACTOR (EUROFUNG)"/>
    <property type="match status" value="1"/>
</dbReference>
<dbReference type="Pfam" id="PF04082">
    <property type="entry name" value="Fungal_trans"/>
    <property type="match status" value="1"/>
</dbReference>
<evidence type="ECO:0000313" key="9">
    <source>
        <dbReference type="EMBL" id="KAK2612262.1"/>
    </source>
</evidence>
<keyword evidence="3" id="KW-0805">Transcription regulation</keyword>
<dbReference type="EMBL" id="JASWJB010000018">
    <property type="protein sequence ID" value="KAK2612262.1"/>
    <property type="molecule type" value="Genomic_DNA"/>
</dbReference>
<dbReference type="CDD" id="cd00067">
    <property type="entry name" value="GAL4"/>
    <property type="match status" value="1"/>
</dbReference>
<dbReference type="GO" id="GO:0003677">
    <property type="term" value="F:DNA binding"/>
    <property type="evidence" value="ECO:0007669"/>
    <property type="project" value="UniProtKB-KW"/>
</dbReference>
<protein>
    <recommendedName>
        <fullName evidence="8">Zn(2)-C6 fungal-type domain-containing protein</fullName>
    </recommendedName>
</protein>
<evidence type="ECO:0000256" key="5">
    <source>
        <dbReference type="ARBA" id="ARBA00023163"/>
    </source>
</evidence>
<feature type="domain" description="Zn(2)-C6 fungal-type" evidence="8">
    <location>
        <begin position="18"/>
        <end position="48"/>
    </location>
</feature>
<evidence type="ECO:0000313" key="10">
    <source>
        <dbReference type="Proteomes" id="UP001251528"/>
    </source>
</evidence>
<reference evidence="9" key="1">
    <citation type="submission" date="2023-06" db="EMBL/GenBank/DDBJ databases">
        <title>Conoideocrella luteorostrata (Hypocreales: Clavicipitaceae), a potential biocontrol fungus for elongate hemlock scale in United States Christmas tree production areas.</title>
        <authorList>
            <person name="Barrett H."/>
            <person name="Lovett B."/>
            <person name="Macias A.M."/>
            <person name="Stajich J.E."/>
            <person name="Kasson M.T."/>
        </authorList>
    </citation>
    <scope>NUCLEOTIDE SEQUENCE</scope>
    <source>
        <strain evidence="9">ARSEF 14590</strain>
    </source>
</reference>
<dbReference type="GO" id="GO:0000981">
    <property type="term" value="F:DNA-binding transcription factor activity, RNA polymerase II-specific"/>
    <property type="evidence" value="ECO:0007669"/>
    <property type="project" value="InterPro"/>
</dbReference>
<dbReference type="Pfam" id="PF00172">
    <property type="entry name" value="Zn_clus"/>
    <property type="match status" value="1"/>
</dbReference>
<dbReference type="SMART" id="SM00066">
    <property type="entry name" value="GAL4"/>
    <property type="match status" value="1"/>
</dbReference>
<keyword evidence="6" id="KW-0539">Nucleus</keyword>
<gene>
    <name evidence="9" type="ORF">QQS21_001688</name>
</gene>
<dbReference type="InterPro" id="IPR050987">
    <property type="entry name" value="AtrR-like"/>
</dbReference>
<name>A0AAJ0D0A3_9HYPO</name>
<dbReference type="PROSITE" id="PS50048">
    <property type="entry name" value="ZN2_CY6_FUNGAL_2"/>
    <property type="match status" value="1"/>
</dbReference>
<organism evidence="9 10">
    <name type="scientific">Conoideocrella luteorostrata</name>
    <dbReference type="NCBI Taxonomy" id="1105319"/>
    <lineage>
        <taxon>Eukaryota</taxon>
        <taxon>Fungi</taxon>
        <taxon>Dikarya</taxon>
        <taxon>Ascomycota</taxon>
        <taxon>Pezizomycotina</taxon>
        <taxon>Sordariomycetes</taxon>
        <taxon>Hypocreomycetidae</taxon>
        <taxon>Hypocreales</taxon>
        <taxon>Clavicipitaceae</taxon>
        <taxon>Conoideocrella</taxon>
    </lineage>
</organism>
<evidence type="ECO:0000256" key="3">
    <source>
        <dbReference type="ARBA" id="ARBA00023015"/>
    </source>
</evidence>
<dbReference type="CDD" id="cd12148">
    <property type="entry name" value="fungal_TF_MHR"/>
    <property type="match status" value="1"/>
</dbReference>
<evidence type="ECO:0000256" key="4">
    <source>
        <dbReference type="ARBA" id="ARBA00023125"/>
    </source>
</evidence>
<dbReference type="PANTHER" id="PTHR46910">
    <property type="entry name" value="TRANSCRIPTION FACTOR PDR1"/>
    <property type="match status" value="1"/>
</dbReference>
<comment type="caution">
    <text evidence="9">The sequence shown here is derived from an EMBL/GenBank/DDBJ whole genome shotgun (WGS) entry which is preliminary data.</text>
</comment>
<evidence type="ECO:0000256" key="2">
    <source>
        <dbReference type="ARBA" id="ARBA00022723"/>
    </source>
</evidence>
<dbReference type="InterPro" id="IPR001138">
    <property type="entry name" value="Zn2Cys6_DnaBD"/>
</dbReference>
<evidence type="ECO:0000256" key="1">
    <source>
        <dbReference type="ARBA" id="ARBA00004123"/>
    </source>
</evidence>
<dbReference type="GO" id="GO:0008270">
    <property type="term" value="F:zinc ion binding"/>
    <property type="evidence" value="ECO:0007669"/>
    <property type="project" value="InterPro"/>
</dbReference>
<keyword evidence="10" id="KW-1185">Reference proteome</keyword>
<dbReference type="GO" id="GO:0006351">
    <property type="term" value="P:DNA-templated transcription"/>
    <property type="evidence" value="ECO:0007669"/>
    <property type="project" value="InterPro"/>
</dbReference>
<evidence type="ECO:0000259" key="8">
    <source>
        <dbReference type="PROSITE" id="PS50048"/>
    </source>
</evidence>